<evidence type="ECO:0000259" key="5">
    <source>
        <dbReference type="Pfam" id="PF01625"/>
    </source>
</evidence>
<dbReference type="STRING" id="286115.A0A507D079"/>
<reference evidence="8 9" key="1">
    <citation type="journal article" date="2019" name="Sci. Rep.">
        <title>Comparative genomics of chytrid fungi reveal insights into the obligate biotrophic and pathogenic lifestyle of Synchytrium endobioticum.</title>
        <authorList>
            <person name="van de Vossenberg B.T.L.H."/>
            <person name="Warris S."/>
            <person name="Nguyen H.D.T."/>
            <person name="van Gent-Pelzer M.P.E."/>
            <person name="Joly D.L."/>
            <person name="van de Geest H.C."/>
            <person name="Bonants P.J.M."/>
            <person name="Smith D.S."/>
            <person name="Levesque C.A."/>
            <person name="van der Lee T.A.J."/>
        </authorList>
    </citation>
    <scope>NUCLEOTIDE SEQUENCE [LARGE SCALE GENOMIC DNA]</scope>
    <source>
        <strain evidence="6 9">LEV6574</strain>
        <strain evidence="7 8">MB42</strain>
    </source>
</reference>
<accession>A0A507D079</accession>
<dbReference type="AlphaFoldDB" id="A0A507D079"/>
<dbReference type="EC" id="1.8.4.11" evidence="2"/>
<name>A0A507D079_9FUNG</name>
<dbReference type="GO" id="GO:0008113">
    <property type="term" value="F:peptide-methionine (S)-S-oxide reductase activity"/>
    <property type="evidence" value="ECO:0007669"/>
    <property type="project" value="UniProtKB-EC"/>
</dbReference>
<evidence type="ECO:0000313" key="6">
    <source>
        <dbReference type="EMBL" id="TPX44805.1"/>
    </source>
</evidence>
<dbReference type="Proteomes" id="UP000320475">
    <property type="component" value="Unassembled WGS sequence"/>
</dbReference>
<evidence type="ECO:0000256" key="3">
    <source>
        <dbReference type="ARBA" id="ARBA00023002"/>
    </source>
</evidence>
<dbReference type="PANTHER" id="PTHR43774">
    <property type="entry name" value="PEPTIDE METHIONINE SULFOXIDE REDUCTASE"/>
    <property type="match status" value="1"/>
</dbReference>
<feature type="domain" description="Peptide methionine sulphoxide reductase MsrA" evidence="5">
    <location>
        <begin position="6"/>
        <end position="158"/>
    </location>
</feature>
<dbReference type="InterPro" id="IPR002569">
    <property type="entry name" value="Met_Sox_Rdtase_MsrA_dom"/>
</dbReference>
<dbReference type="EMBL" id="QEAN01000125">
    <property type="protein sequence ID" value="TPX46991.1"/>
    <property type="molecule type" value="Genomic_DNA"/>
</dbReference>
<dbReference type="Proteomes" id="UP000317494">
    <property type="component" value="Unassembled WGS sequence"/>
</dbReference>
<dbReference type="NCBIfam" id="TIGR00401">
    <property type="entry name" value="msrA"/>
    <property type="match status" value="1"/>
</dbReference>
<comment type="caution">
    <text evidence="6">The sequence shown here is derived from an EMBL/GenBank/DDBJ whole genome shotgun (WGS) entry which is preliminary data.</text>
</comment>
<dbReference type="Pfam" id="PF01625">
    <property type="entry name" value="PMSR"/>
    <property type="match status" value="1"/>
</dbReference>
<dbReference type="InterPro" id="IPR036509">
    <property type="entry name" value="Met_Sox_Rdtase_MsrA_sf"/>
</dbReference>
<dbReference type="EMBL" id="QEAM01000167">
    <property type="protein sequence ID" value="TPX44805.1"/>
    <property type="molecule type" value="Genomic_DNA"/>
</dbReference>
<dbReference type="OrthoDB" id="77405at2759"/>
<evidence type="ECO:0000313" key="8">
    <source>
        <dbReference type="Proteomes" id="UP000317494"/>
    </source>
</evidence>
<evidence type="ECO:0000256" key="1">
    <source>
        <dbReference type="ARBA" id="ARBA00005591"/>
    </source>
</evidence>
<sequence>MGKELATFGMGCFWGSQKIFDKKFGKLGIKSQVGYCGGQNLNPTYQQVCSDTTGHAEAVQIEYDPEKVDYATLVDYFYRTHDPTTMNRQGNDRGSQYRSAIFYHNDQQKKIAEQVTEKVRPHFGRHGVSTTIEPVGTFYPAEAYHQEYLDKNPHGYECESHYERTWERIANLYGASL</sequence>
<dbReference type="SUPFAM" id="SSF55068">
    <property type="entry name" value="Peptide methionine sulfoxide reductase"/>
    <property type="match status" value="1"/>
</dbReference>
<dbReference type="Gene3D" id="3.30.1060.10">
    <property type="entry name" value="Peptide methionine sulphoxide reductase MsrA"/>
    <property type="match status" value="1"/>
</dbReference>
<dbReference type="VEuPathDB" id="FungiDB:SeMB42_g03514"/>
<protein>
    <recommendedName>
        <fullName evidence="2">peptide-methionine (S)-S-oxide reductase</fullName>
        <ecNumber evidence="2">1.8.4.11</ecNumber>
    </recommendedName>
    <alternativeName>
        <fullName evidence="4">Peptide-methionine (S)-S-oxide reductase</fullName>
    </alternativeName>
</protein>
<evidence type="ECO:0000256" key="4">
    <source>
        <dbReference type="ARBA" id="ARBA00030643"/>
    </source>
</evidence>
<keyword evidence="3" id="KW-0560">Oxidoreductase</keyword>
<proteinExistence type="inferred from homology"/>
<organism evidence="6 9">
    <name type="scientific">Synchytrium endobioticum</name>
    <dbReference type="NCBI Taxonomy" id="286115"/>
    <lineage>
        <taxon>Eukaryota</taxon>
        <taxon>Fungi</taxon>
        <taxon>Fungi incertae sedis</taxon>
        <taxon>Chytridiomycota</taxon>
        <taxon>Chytridiomycota incertae sedis</taxon>
        <taxon>Chytridiomycetes</taxon>
        <taxon>Synchytriales</taxon>
        <taxon>Synchytriaceae</taxon>
        <taxon>Synchytrium</taxon>
    </lineage>
</organism>
<evidence type="ECO:0000313" key="7">
    <source>
        <dbReference type="EMBL" id="TPX46991.1"/>
    </source>
</evidence>
<evidence type="ECO:0000313" key="9">
    <source>
        <dbReference type="Proteomes" id="UP000320475"/>
    </source>
</evidence>
<dbReference type="PANTHER" id="PTHR43774:SF1">
    <property type="entry name" value="PEPTIDE METHIONINE SULFOXIDE REDUCTASE MSRA 2"/>
    <property type="match status" value="1"/>
</dbReference>
<comment type="similarity">
    <text evidence="1">Belongs to the MsrA Met sulfoxide reductase family.</text>
</comment>
<gene>
    <name evidence="6" type="ORF">SeLEV6574_g04278</name>
    <name evidence="7" type="ORF">SeMB42_g03514</name>
</gene>
<dbReference type="HAMAP" id="MF_01401">
    <property type="entry name" value="MsrA"/>
    <property type="match status" value="1"/>
</dbReference>
<evidence type="ECO:0000256" key="2">
    <source>
        <dbReference type="ARBA" id="ARBA00012502"/>
    </source>
</evidence>
<keyword evidence="8" id="KW-1185">Reference proteome</keyword>